<name>D4DPJ3_NEIEG</name>
<organism evidence="1 2">
    <name type="scientific">Neisseria elongata subsp. glycolytica ATCC 29315</name>
    <dbReference type="NCBI Taxonomy" id="546263"/>
    <lineage>
        <taxon>Bacteria</taxon>
        <taxon>Pseudomonadati</taxon>
        <taxon>Pseudomonadota</taxon>
        <taxon>Betaproteobacteria</taxon>
        <taxon>Neisseriales</taxon>
        <taxon>Neisseriaceae</taxon>
        <taxon>Neisseria</taxon>
    </lineage>
</organism>
<gene>
    <name evidence="1" type="ORF">NEIELOOT_00980</name>
</gene>
<evidence type="ECO:0000313" key="2">
    <source>
        <dbReference type="Proteomes" id="UP000005536"/>
    </source>
</evidence>
<evidence type="ECO:0000313" key="1">
    <source>
        <dbReference type="EMBL" id="EFE50301.1"/>
    </source>
</evidence>
<proteinExistence type="predicted"/>
<dbReference type="AlphaFoldDB" id="D4DPJ3"/>
<dbReference type="Proteomes" id="UP000005536">
    <property type="component" value="Unassembled WGS sequence"/>
</dbReference>
<sequence length="137" mass="14318">MYFDVAARTFALRGGIGAVGIVGIGNAEVFMIAAVGIAVVDGVAAFRGFAVAFELFVSDGIETQGDGIGFQQPALCVVGIHFAVGFADDEFGDFTVGRQGGLSQQILLPRTQSCGIAYAEAFGRAAFVFEKYIYATD</sequence>
<reference evidence="1 2" key="1">
    <citation type="submission" date="2010-02" db="EMBL/GenBank/DDBJ databases">
        <authorList>
            <person name="Weinstock G."/>
            <person name="Sodergren E."/>
            <person name="Clifton S."/>
            <person name="Fulton L."/>
            <person name="Fulton B."/>
            <person name="Courtney L."/>
            <person name="Fronick C."/>
            <person name="Harrison M."/>
            <person name="Strong C."/>
            <person name="Farmer C."/>
            <person name="Delahaunty K."/>
            <person name="Markovic C."/>
            <person name="Hall O."/>
            <person name="Minx P."/>
            <person name="Tomlinson C."/>
            <person name="Mitreva M."/>
            <person name="Nelson J."/>
            <person name="Hou S."/>
            <person name="Wollam A."/>
            <person name="Pepin K.H."/>
            <person name="Johnson M."/>
            <person name="Bhonagiri V."/>
            <person name="Zhang X."/>
            <person name="Suruliraj S."/>
            <person name="Warren W."/>
            <person name="Chinwalla A."/>
            <person name="Mardis E.R."/>
            <person name="Wilson R.K."/>
        </authorList>
    </citation>
    <scope>NUCLEOTIDE SEQUENCE [LARGE SCALE GENOMIC DNA]</scope>
    <source>
        <strain evidence="1 2">ATCC 29315</strain>
    </source>
</reference>
<dbReference type="EMBL" id="ADBF01000023">
    <property type="protein sequence ID" value="EFE50301.1"/>
    <property type="molecule type" value="Genomic_DNA"/>
</dbReference>
<comment type="caution">
    <text evidence="1">The sequence shown here is derived from an EMBL/GenBank/DDBJ whole genome shotgun (WGS) entry which is preliminary data.</text>
</comment>
<accession>D4DPJ3</accession>
<protein>
    <submittedName>
        <fullName evidence="1">Uncharacterized protein</fullName>
    </submittedName>
</protein>